<dbReference type="EMBL" id="KN847974">
    <property type="protein sequence ID" value="KIR49738.1"/>
    <property type="molecule type" value="Genomic_DNA"/>
</dbReference>
<dbReference type="AlphaFoldDB" id="A0A0D0UNL6"/>
<proteinExistence type="predicted"/>
<protein>
    <submittedName>
        <fullName evidence="1">Uncharacterized protein</fullName>
    </submittedName>
</protein>
<dbReference type="HOGENOM" id="CLU_2670996_0_0_1"/>
<name>A0A0D0UNL6_CRYGA</name>
<gene>
    <name evidence="1" type="ORF">I312_00828</name>
</gene>
<accession>A0A0D0UNL6</accession>
<sequence>MTHTKTYTMFWLALRLSPCFPPSKPSISTRGSIPHRPSSALLQASYTWSTTIQTPLVGLEFHGWETFAFHNPLVP</sequence>
<organism evidence="1">
    <name type="scientific">Cryptococcus bacillisporus CA1280</name>
    <dbReference type="NCBI Taxonomy" id="1296109"/>
    <lineage>
        <taxon>Eukaryota</taxon>
        <taxon>Fungi</taxon>
        <taxon>Dikarya</taxon>
        <taxon>Basidiomycota</taxon>
        <taxon>Agaricomycotina</taxon>
        <taxon>Tremellomycetes</taxon>
        <taxon>Tremellales</taxon>
        <taxon>Cryptococcaceae</taxon>
        <taxon>Cryptococcus</taxon>
        <taxon>Cryptococcus gattii species complex</taxon>
    </lineage>
</organism>
<reference evidence="1" key="1">
    <citation type="submission" date="2015-01" db="EMBL/GenBank/DDBJ databases">
        <title>The Genome Sequence of Cryptococcus gattii CA1280.</title>
        <authorList>
            <consortium name="The Broad Institute Genomics Platform"/>
            <person name="Cuomo C."/>
            <person name="Litvintseva A."/>
            <person name="Chen Y."/>
            <person name="Heitman J."/>
            <person name="Sun S."/>
            <person name="Springer D."/>
            <person name="Dromer F."/>
            <person name="Young S."/>
            <person name="Zeng Q."/>
            <person name="Gargeya S."/>
            <person name="Abouelleil A."/>
            <person name="Alvarado L."/>
            <person name="Chapman S.B."/>
            <person name="Gainer-Dewar J."/>
            <person name="Goldberg J."/>
            <person name="Griggs A."/>
            <person name="Gujja S."/>
            <person name="Hansen M."/>
            <person name="Howarth C."/>
            <person name="Imamovic A."/>
            <person name="Larimer J."/>
            <person name="Murphy C."/>
            <person name="Naylor J."/>
            <person name="Pearson M."/>
            <person name="Priest M."/>
            <person name="Roberts A."/>
            <person name="Saif S."/>
            <person name="Shea T."/>
            <person name="Sykes S."/>
            <person name="Wortman J."/>
            <person name="Nusbaum C."/>
            <person name="Birren B."/>
        </authorList>
    </citation>
    <scope>NUCLEOTIDE SEQUENCE [LARGE SCALE GENOMIC DNA]</scope>
    <source>
        <strain evidence="1">CA1280</strain>
    </source>
</reference>
<evidence type="ECO:0000313" key="1">
    <source>
        <dbReference type="EMBL" id="KIR49738.1"/>
    </source>
</evidence>